<keyword evidence="1" id="KW-0812">Transmembrane</keyword>
<feature type="transmembrane region" description="Helical" evidence="1">
    <location>
        <begin position="131"/>
        <end position="150"/>
    </location>
</feature>
<accession>A0ABU9E5R2</accession>
<evidence type="ECO:0000313" key="2">
    <source>
        <dbReference type="EMBL" id="MEK9500072.1"/>
    </source>
</evidence>
<feature type="transmembrane region" description="Helical" evidence="1">
    <location>
        <begin position="106"/>
        <end position="125"/>
    </location>
</feature>
<evidence type="ECO:0000256" key="1">
    <source>
        <dbReference type="SAM" id="Phobius"/>
    </source>
</evidence>
<gene>
    <name evidence="2" type="ORF">WI372_03700</name>
</gene>
<reference evidence="2 3" key="1">
    <citation type="submission" date="2024-02" db="EMBL/GenBank/DDBJ databases">
        <title>A novel Gemmatimonadota bacterium.</title>
        <authorList>
            <person name="Du Z.-J."/>
            <person name="Ye Y.-Q."/>
        </authorList>
    </citation>
    <scope>NUCLEOTIDE SEQUENCE [LARGE SCALE GENOMIC DNA]</scope>
    <source>
        <strain evidence="2 3">DH-20</strain>
    </source>
</reference>
<keyword evidence="1" id="KW-1133">Transmembrane helix</keyword>
<proteinExistence type="predicted"/>
<dbReference type="EMBL" id="JBBHLI010000001">
    <property type="protein sequence ID" value="MEK9500072.1"/>
    <property type="molecule type" value="Genomic_DNA"/>
</dbReference>
<comment type="caution">
    <text evidence="2">The sequence shown here is derived from an EMBL/GenBank/DDBJ whole genome shotgun (WGS) entry which is preliminary data.</text>
</comment>
<keyword evidence="3" id="KW-1185">Reference proteome</keyword>
<dbReference type="Proteomes" id="UP001484239">
    <property type="component" value="Unassembled WGS sequence"/>
</dbReference>
<name>A0ABU9E5R2_9BACT</name>
<sequence>MISLASLWLPILLAGLAVFMASSVIHMFLPWHRNDVAGVPREDDFMAAVGPFDLPAGDYMVPHAHGDAEVMKSAEFRAKVEQGPVMFMTVMPRGNPFGMGAQMAQWFGYCLLVAIFAAYVGSHAVPAGGDYLSVFRFTGATAFAGFALGLPQRSIWYRLSWSTTAKGMFDGLIYAGLVAGIFGWLWPA</sequence>
<feature type="transmembrane region" description="Helical" evidence="1">
    <location>
        <begin position="6"/>
        <end position="29"/>
    </location>
</feature>
<keyword evidence="1" id="KW-0472">Membrane</keyword>
<protein>
    <submittedName>
        <fullName evidence="2">Uncharacterized protein</fullName>
    </submittedName>
</protein>
<evidence type="ECO:0000313" key="3">
    <source>
        <dbReference type="Proteomes" id="UP001484239"/>
    </source>
</evidence>
<feature type="transmembrane region" description="Helical" evidence="1">
    <location>
        <begin position="171"/>
        <end position="187"/>
    </location>
</feature>
<dbReference type="RefSeq" id="WP_405277666.1">
    <property type="nucleotide sequence ID" value="NZ_CP144380.1"/>
</dbReference>
<organism evidence="2 3">
    <name type="scientific">Gaopeijia maritima</name>
    <dbReference type="NCBI Taxonomy" id="3119007"/>
    <lineage>
        <taxon>Bacteria</taxon>
        <taxon>Pseudomonadati</taxon>
        <taxon>Gemmatimonadota</taxon>
        <taxon>Longimicrobiia</taxon>
        <taxon>Gaopeijiales</taxon>
        <taxon>Gaopeijiaceae</taxon>
        <taxon>Gaopeijia</taxon>
    </lineage>
</organism>